<accession>A0A6H1U8S6</accession>
<gene>
    <name evidence="5 7" type="primary">psb28</name>
    <name evidence="5" type="synonym">psbW</name>
</gene>
<dbReference type="AlphaFoldDB" id="A0A6H1U8S6"/>
<dbReference type="InterPro" id="IPR005610">
    <property type="entry name" value="PSII_Psb28_class-1"/>
</dbReference>
<dbReference type="GeneID" id="54615595"/>
<dbReference type="Gene3D" id="2.40.30.220">
    <property type="entry name" value="Photosystem II Psb28"/>
    <property type="match status" value="1"/>
</dbReference>
<dbReference type="PANTHER" id="PTHR34963">
    <property type="match status" value="1"/>
</dbReference>
<evidence type="ECO:0000256" key="1">
    <source>
        <dbReference type="ARBA" id="ARBA00004170"/>
    </source>
</evidence>
<keyword evidence="2 5" id="KW-0602">Photosynthesis</keyword>
<comment type="subcellular location">
    <subcellularLocation>
        <location evidence="1">Membrane</location>
        <topology evidence="1">Peripheral membrane protein</topology>
    </subcellularLocation>
    <subcellularLocation>
        <location evidence="5">Plastid</location>
        <location evidence="5">Chloroplast thylakoid membrane</location>
        <topology evidence="5">Peripheral membrane protein</topology>
        <orientation evidence="5">Stromal side</orientation>
    </subcellularLocation>
</comment>
<dbReference type="GO" id="GO:0015979">
    <property type="term" value="P:photosynthesis"/>
    <property type="evidence" value="ECO:0007669"/>
    <property type="project" value="UniProtKB-UniRule"/>
</dbReference>
<keyword evidence="4 5" id="KW-0604">Photosystem II</keyword>
<dbReference type="GO" id="GO:0009523">
    <property type="term" value="C:photosystem II"/>
    <property type="evidence" value="ECO:0007669"/>
    <property type="project" value="UniProtKB-KW"/>
</dbReference>
<comment type="similarity">
    <text evidence="5 6">Belongs to the Psb28 family.</text>
</comment>
<evidence type="ECO:0000256" key="2">
    <source>
        <dbReference type="ARBA" id="ARBA00022531"/>
    </source>
</evidence>
<dbReference type="Pfam" id="PF03912">
    <property type="entry name" value="Psb28"/>
    <property type="match status" value="1"/>
</dbReference>
<name>A0A6H1U8S6_9FLOR</name>
<keyword evidence="7" id="KW-0150">Chloroplast</keyword>
<geneLocation type="chloroplast" evidence="7"/>
<comment type="subunit">
    <text evidence="5">Part of the photosystem II complex.</text>
</comment>
<evidence type="ECO:0000256" key="4">
    <source>
        <dbReference type="ARBA" id="ARBA00023276"/>
    </source>
</evidence>
<evidence type="ECO:0000256" key="6">
    <source>
        <dbReference type="RuleBase" id="RU003509"/>
    </source>
</evidence>
<dbReference type="HAMAP" id="MF_01370">
    <property type="entry name" value="PSII_Psb28"/>
    <property type="match status" value="1"/>
</dbReference>
<evidence type="ECO:0000313" key="7">
    <source>
        <dbReference type="EMBL" id="QIZ74610.1"/>
    </source>
</evidence>
<dbReference type="RefSeq" id="YP_009773993.1">
    <property type="nucleotide sequence ID" value="NC_047434.1"/>
</dbReference>
<dbReference type="InterPro" id="IPR038676">
    <property type="entry name" value="Psb28_c1_sf"/>
</dbReference>
<protein>
    <recommendedName>
        <fullName evidence="5 6">Photosystem II reaction center Psb28 protein</fullName>
    </recommendedName>
    <alternativeName>
        <fullName evidence="5">Photosystem II 13 kDa protein</fullName>
    </alternativeName>
    <alternativeName>
        <fullName evidence="5">Photosystem II reaction center W protein</fullName>
    </alternativeName>
</protein>
<evidence type="ECO:0000256" key="5">
    <source>
        <dbReference type="HAMAP-Rule" id="MF_01370"/>
    </source>
</evidence>
<dbReference type="NCBIfam" id="TIGR03047">
    <property type="entry name" value="PS_II_psb28"/>
    <property type="match status" value="1"/>
</dbReference>
<dbReference type="PANTHER" id="PTHR34963:SF2">
    <property type="entry name" value="PHOTOSYSTEM II REACTION CENTER PSB28 PROTEIN, CHLOROPLASTIC"/>
    <property type="match status" value="1"/>
</dbReference>
<organism evidence="7">
    <name type="scientific">Caulacanthus okamurae</name>
    <dbReference type="NCBI Taxonomy" id="152008"/>
    <lineage>
        <taxon>Eukaryota</taxon>
        <taxon>Rhodophyta</taxon>
        <taxon>Florideophyceae</taxon>
        <taxon>Rhodymeniophycidae</taxon>
        <taxon>Gigartinales</taxon>
        <taxon>Caulacanthaceae</taxon>
        <taxon>Caulacanthus</taxon>
    </lineage>
</organism>
<dbReference type="EMBL" id="MT193838">
    <property type="protein sequence ID" value="QIZ74610.1"/>
    <property type="molecule type" value="Genomic_DNA"/>
</dbReference>
<keyword evidence="3 5" id="KW-0472">Membrane</keyword>
<dbReference type="GO" id="GO:0009535">
    <property type="term" value="C:chloroplast thylakoid membrane"/>
    <property type="evidence" value="ECO:0007669"/>
    <property type="project" value="UniProtKB-SubCell"/>
</dbReference>
<evidence type="ECO:0000256" key="3">
    <source>
        <dbReference type="ARBA" id="ARBA00023136"/>
    </source>
</evidence>
<sequence length="117" mass="13312">MINMANIQFIQGINETVVADVKLTRSKDGSNGTATFRFNNPDILKSDMQDKGDITGMYLNDEEGSMVTKEVNAKFINGKPQAIEATYIIKSPKDWDRFMRFMERYGNENELSFTKAN</sequence>
<keyword evidence="7" id="KW-0934">Plastid</keyword>
<reference evidence="7" key="1">
    <citation type="submission" date="2020-03" db="EMBL/GenBank/DDBJ databases">
        <title>Complete organellar genome analysis of the invasive marine red alga Caulacanthus okamurae (Caulacanthaceae, Rhodophyta) from Moss Landing, California, USA.</title>
        <authorList>
            <person name="Hughey J.R."/>
        </authorList>
    </citation>
    <scope>NUCLEOTIDE SEQUENCE</scope>
</reference>
<keyword evidence="5" id="KW-0793">Thylakoid</keyword>
<proteinExistence type="inferred from homology"/>